<accession>A0A940WYX0</accession>
<proteinExistence type="predicted"/>
<dbReference type="InterPro" id="IPR023393">
    <property type="entry name" value="START-like_dom_sf"/>
</dbReference>
<gene>
    <name evidence="1" type="ORF">J7W16_08605</name>
</gene>
<name>A0A940WYX0_9BACI</name>
<dbReference type="Proteomes" id="UP000678228">
    <property type="component" value="Unassembled WGS sequence"/>
</dbReference>
<sequence length="145" mass="17104">MKYTFTYKTTIEAPIDDVWDFFSTAENLAKITSFPKIKIESDPRTMQGNEIVMSLGFSLIRMKWISLIEDVEAPLLFVDKGLVMPFPFTYWKHKHAFERYEDRPDKTLMTDSLVVEAYLPEKLIHLFLNQMFKGREKALKEVFHS</sequence>
<dbReference type="Gene3D" id="3.30.530.20">
    <property type="match status" value="1"/>
</dbReference>
<evidence type="ECO:0008006" key="3">
    <source>
        <dbReference type="Google" id="ProtNLM"/>
    </source>
</evidence>
<organism evidence="1 2">
    <name type="scientific">Halalkalibacter suaedae</name>
    <dbReference type="NCBI Taxonomy" id="2822140"/>
    <lineage>
        <taxon>Bacteria</taxon>
        <taxon>Bacillati</taxon>
        <taxon>Bacillota</taxon>
        <taxon>Bacilli</taxon>
        <taxon>Bacillales</taxon>
        <taxon>Bacillaceae</taxon>
        <taxon>Halalkalibacter</taxon>
    </lineage>
</organism>
<dbReference type="RefSeq" id="WP_210596890.1">
    <property type="nucleotide sequence ID" value="NZ_JAGKSQ010000003.1"/>
</dbReference>
<evidence type="ECO:0000313" key="1">
    <source>
        <dbReference type="EMBL" id="MBP3951195.1"/>
    </source>
</evidence>
<dbReference type="EMBL" id="JAGKSQ010000003">
    <property type="protein sequence ID" value="MBP3951195.1"/>
    <property type="molecule type" value="Genomic_DNA"/>
</dbReference>
<dbReference type="AlphaFoldDB" id="A0A940WYX0"/>
<keyword evidence="2" id="KW-1185">Reference proteome</keyword>
<protein>
    <recommendedName>
        <fullName evidence="3">SRPBCC family protein</fullName>
    </recommendedName>
</protein>
<dbReference type="SUPFAM" id="SSF55961">
    <property type="entry name" value="Bet v1-like"/>
    <property type="match status" value="1"/>
</dbReference>
<reference evidence="1" key="1">
    <citation type="submission" date="2021-03" db="EMBL/GenBank/DDBJ databases">
        <title>Bacillus suaedae sp. nov., isolated from Suaeda aralocaspica.</title>
        <authorList>
            <person name="Lei R.F.R."/>
        </authorList>
    </citation>
    <scope>NUCLEOTIDE SEQUENCE</scope>
    <source>
        <strain evidence="1">YZJH907-2</strain>
    </source>
</reference>
<comment type="caution">
    <text evidence="1">The sequence shown here is derived from an EMBL/GenBank/DDBJ whole genome shotgun (WGS) entry which is preliminary data.</text>
</comment>
<evidence type="ECO:0000313" key="2">
    <source>
        <dbReference type="Proteomes" id="UP000678228"/>
    </source>
</evidence>